<keyword evidence="2" id="KW-0472">Membrane</keyword>
<evidence type="ECO:0000313" key="4">
    <source>
        <dbReference type="Proteomes" id="UP000823388"/>
    </source>
</evidence>
<comment type="caution">
    <text evidence="3">The sequence shown here is derived from an EMBL/GenBank/DDBJ whole genome shotgun (WGS) entry which is preliminary data.</text>
</comment>
<feature type="coiled-coil region" evidence="1">
    <location>
        <begin position="86"/>
        <end position="117"/>
    </location>
</feature>
<evidence type="ECO:0000256" key="1">
    <source>
        <dbReference type="SAM" id="Coils"/>
    </source>
</evidence>
<evidence type="ECO:0000256" key="2">
    <source>
        <dbReference type="SAM" id="Phobius"/>
    </source>
</evidence>
<name>A0A8T0PI77_PANVG</name>
<dbReference type="PANTHER" id="PTHR31170">
    <property type="entry name" value="BNAC04G53230D PROTEIN"/>
    <property type="match status" value="1"/>
</dbReference>
<sequence>MAAAAGGASSRRAWVVDVERMLDEADASVEVSRWQRHCIYRVPACIKDLKPKAYRPQVVSLGPFHHGDPELLPMEEHKRRALRHLLRRAKRSLEEFVAAAEEVAEQLESAYMDLGDRWRGEEGRERFLEMMIVDGCLLLEVMRAAGLDGRDTGGDYAPNDPILSRHGVLYVVPYIRRGMLMLENQLQKPSHRLILIRILQCHRYLCSCRFVVVGEAALESLPDLELEALVEKNNNDVINRMVLRFMSPTSRLPSAGSSSLGLHALDARRRSMLHGHYQQDSPRSRDIVPETDIIRSALELYEAGIRFKKSNTDSLHNIRFRHGVLTMPAVSVDDSTEYMFLNMMAFERLRTTSGIIQNAFGSDKAVAQLFNSISKDVMLEPDSALDAVHREVNAYCRKPWNLWRANLIHTYFRSPWAFMSLAAAVFLLVMTVMQTVYTVLPYYQQDQANSSSPVAPAPM</sequence>
<keyword evidence="2" id="KW-1133">Transmembrane helix</keyword>
<keyword evidence="1" id="KW-0175">Coiled coil</keyword>
<keyword evidence="2" id="KW-0812">Transmembrane</keyword>
<accession>A0A8T0PI77</accession>
<reference evidence="3 4" key="1">
    <citation type="submission" date="2020-05" db="EMBL/GenBank/DDBJ databases">
        <title>WGS assembly of Panicum virgatum.</title>
        <authorList>
            <person name="Lovell J.T."/>
            <person name="Jenkins J."/>
            <person name="Shu S."/>
            <person name="Juenger T.E."/>
            <person name="Schmutz J."/>
        </authorList>
    </citation>
    <scope>NUCLEOTIDE SEQUENCE [LARGE SCALE GENOMIC DNA]</scope>
    <source>
        <strain evidence="4">cv. AP13</strain>
    </source>
</reference>
<keyword evidence="4" id="KW-1185">Reference proteome</keyword>
<dbReference type="AlphaFoldDB" id="A0A8T0PI77"/>
<dbReference type="PANTHER" id="PTHR31170:SF18">
    <property type="entry name" value="(WILD MALAYSIAN BANANA) HYPOTHETICAL PROTEIN"/>
    <property type="match status" value="1"/>
</dbReference>
<protein>
    <submittedName>
        <fullName evidence="3">Uncharacterized protein</fullName>
    </submittedName>
</protein>
<evidence type="ECO:0000313" key="3">
    <source>
        <dbReference type="EMBL" id="KAG2558074.1"/>
    </source>
</evidence>
<dbReference type="InterPro" id="IPR004158">
    <property type="entry name" value="DUF247_pln"/>
</dbReference>
<dbReference type="Pfam" id="PF03140">
    <property type="entry name" value="DUF247"/>
    <property type="match status" value="2"/>
</dbReference>
<feature type="transmembrane region" description="Helical" evidence="2">
    <location>
        <begin position="416"/>
        <end position="440"/>
    </location>
</feature>
<gene>
    <name evidence="3" type="ORF">PVAP13_8NG128500</name>
</gene>
<dbReference type="EMBL" id="CM029052">
    <property type="protein sequence ID" value="KAG2558074.1"/>
    <property type="molecule type" value="Genomic_DNA"/>
</dbReference>
<proteinExistence type="predicted"/>
<organism evidence="3 4">
    <name type="scientific">Panicum virgatum</name>
    <name type="common">Blackwell switchgrass</name>
    <dbReference type="NCBI Taxonomy" id="38727"/>
    <lineage>
        <taxon>Eukaryota</taxon>
        <taxon>Viridiplantae</taxon>
        <taxon>Streptophyta</taxon>
        <taxon>Embryophyta</taxon>
        <taxon>Tracheophyta</taxon>
        <taxon>Spermatophyta</taxon>
        <taxon>Magnoliopsida</taxon>
        <taxon>Liliopsida</taxon>
        <taxon>Poales</taxon>
        <taxon>Poaceae</taxon>
        <taxon>PACMAD clade</taxon>
        <taxon>Panicoideae</taxon>
        <taxon>Panicodae</taxon>
        <taxon>Paniceae</taxon>
        <taxon>Panicinae</taxon>
        <taxon>Panicum</taxon>
        <taxon>Panicum sect. Hiantes</taxon>
    </lineage>
</organism>
<dbReference type="Proteomes" id="UP000823388">
    <property type="component" value="Chromosome 8N"/>
</dbReference>